<proteinExistence type="predicted"/>
<organism evidence="2">
    <name type="scientific">Ixodes ricinus</name>
    <name type="common">Common tick</name>
    <name type="synonym">Acarus ricinus</name>
    <dbReference type="NCBI Taxonomy" id="34613"/>
    <lineage>
        <taxon>Eukaryota</taxon>
        <taxon>Metazoa</taxon>
        <taxon>Ecdysozoa</taxon>
        <taxon>Arthropoda</taxon>
        <taxon>Chelicerata</taxon>
        <taxon>Arachnida</taxon>
        <taxon>Acari</taxon>
        <taxon>Parasitiformes</taxon>
        <taxon>Ixodida</taxon>
        <taxon>Ixodoidea</taxon>
        <taxon>Ixodidae</taxon>
        <taxon>Ixodinae</taxon>
        <taxon>Ixodes</taxon>
    </lineage>
</organism>
<protein>
    <submittedName>
        <fullName evidence="2">Uncharacterized protein</fullName>
    </submittedName>
</protein>
<evidence type="ECO:0000256" key="1">
    <source>
        <dbReference type="SAM" id="Phobius"/>
    </source>
</evidence>
<evidence type="ECO:0000313" key="2">
    <source>
        <dbReference type="EMBL" id="JAR92321.1"/>
    </source>
</evidence>
<dbReference type="AlphaFoldDB" id="A0A147BNJ8"/>
<feature type="non-terminal residue" evidence="2">
    <location>
        <position position="76"/>
    </location>
</feature>
<dbReference type="EMBL" id="GEGO01003083">
    <property type="protein sequence ID" value="JAR92321.1"/>
    <property type="molecule type" value="Transcribed_RNA"/>
</dbReference>
<keyword evidence="1" id="KW-0812">Transmembrane</keyword>
<reference evidence="2" key="1">
    <citation type="journal article" date="2018" name="PLoS Negl. Trop. Dis.">
        <title>Sialome diversity of ticks revealed by RNAseq of single tick salivary glands.</title>
        <authorList>
            <person name="Perner J."/>
            <person name="Kropackova S."/>
            <person name="Kopacek P."/>
            <person name="Ribeiro J.M."/>
        </authorList>
    </citation>
    <scope>NUCLEOTIDE SEQUENCE</scope>
    <source>
        <strain evidence="2">Siblings of single egg batch collected in Ceske Budejovice</strain>
        <tissue evidence="2">Salivary glands</tissue>
    </source>
</reference>
<keyword evidence="1" id="KW-0472">Membrane</keyword>
<feature type="transmembrane region" description="Helical" evidence="1">
    <location>
        <begin position="17"/>
        <end position="43"/>
    </location>
</feature>
<keyword evidence="1" id="KW-1133">Transmembrane helix</keyword>
<feature type="non-terminal residue" evidence="2">
    <location>
        <position position="1"/>
    </location>
</feature>
<name>A0A147BNJ8_IXORI</name>
<sequence>VFFNEIFLHKIIPKQIMFIYCFFVIRCFLCDINMLLIICLVFMRNFLEHFFFLVLILCVVDGLLVIFLFYHNSVLW</sequence>
<accession>A0A147BNJ8</accession>
<feature type="transmembrane region" description="Helical" evidence="1">
    <location>
        <begin position="50"/>
        <end position="70"/>
    </location>
</feature>